<evidence type="ECO:0000256" key="3">
    <source>
        <dbReference type="ARBA" id="ARBA00014042"/>
    </source>
</evidence>
<name>A0A133XY41_9LACT</name>
<sequence>MKNSFIMGRYLAGDSVIHRLDPRTKLSVMFLILIFIFFANNLASYALFGVFTIGSVLLTGISLKVFLKGLRPMILLILLTVGLQLFFTRTGEIYWQWRFLALTDEGIRNAIFIFLRFVFIIFISTLLTLTTKPLEITDGLEKLLYPFKHFLPVHEIALMLSIALRFVPTLLEETDKIMDAQWARGVDFNTGSLLQRIKAVIPILVPLFVSAFDRAYDLSIAMEARGFQGGEGRSKYRQLIWHSKDTWAVWLTVIVCLVVLYLRT</sequence>
<dbReference type="EMBL" id="LSCQ01000055">
    <property type="protein sequence ID" value="KXB35824.1"/>
    <property type="molecule type" value="Genomic_DNA"/>
</dbReference>
<feature type="transmembrane region" description="Helical" evidence="9">
    <location>
        <begin position="247"/>
        <end position="263"/>
    </location>
</feature>
<dbReference type="Proteomes" id="UP000070422">
    <property type="component" value="Unassembled WGS sequence"/>
</dbReference>
<proteinExistence type="inferred from homology"/>
<comment type="subcellular location">
    <subcellularLocation>
        <location evidence="1 9">Cell membrane</location>
        <topology evidence="1 9">Multi-pass membrane protein</topology>
    </subcellularLocation>
</comment>
<gene>
    <name evidence="9" type="primary">ecfT</name>
    <name evidence="11" type="ORF">CYJ27_07485</name>
    <name evidence="10" type="ORF">HMPREF3187_01161</name>
</gene>
<dbReference type="AlphaFoldDB" id="A0A133XY41"/>
<dbReference type="RefSeq" id="WP_060936962.1">
    <property type="nucleotide sequence ID" value="NZ_JASOZP010000007.1"/>
</dbReference>
<evidence type="ECO:0000256" key="5">
    <source>
        <dbReference type="ARBA" id="ARBA00022475"/>
    </source>
</evidence>
<feature type="transmembrane region" description="Helical" evidence="9">
    <location>
        <begin position="28"/>
        <end position="58"/>
    </location>
</feature>
<evidence type="ECO:0000256" key="8">
    <source>
        <dbReference type="ARBA" id="ARBA00023136"/>
    </source>
</evidence>
<dbReference type="Pfam" id="PF02361">
    <property type="entry name" value="CbiQ"/>
    <property type="match status" value="1"/>
</dbReference>
<dbReference type="PATRIC" id="fig|87541.4.peg.1149"/>
<comment type="caution">
    <text evidence="10">The sequence shown here is derived from an EMBL/GenBank/DDBJ whole genome shotgun (WGS) entry which is preliminary data.</text>
</comment>
<keyword evidence="6 9" id="KW-0812">Transmembrane</keyword>
<dbReference type="InterPro" id="IPR024919">
    <property type="entry name" value="EcfT"/>
</dbReference>
<dbReference type="STRING" id="87541.AWM71_04655"/>
<reference evidence="11 13" key="2">
    <citation type="submission" date="2017-12" db="EMBL/GenBank/DDBJ databases">
        <title>Phylogenetic diversity of female urinary microbiome.</title>
        <authorList>
            <person name="Thomas-White K."/>
            <person name="Wolfe A.J."/>
        </authorList>
    </citation>
    <scope>NUCLEOTIDE SEQUENCE [LARGE SCALE GENOMIC DNA]</scope>
    <source>
        <strain evidence="11 13">UMB0844</strain>
    </source>
</reference>
<dbReference type="CDD" id="cd16914">
    <property type="entry name" value="EcfT"/>
    <property type="match status" value="1"/>
</dbReference>
<comment type="subunit">
    <text evidence="9">Forms a stable energy-coupling factor (ECF) transporter complex composed of 2 membrane-embedded substrate-binding proteins (S component), 2 ATP-binding proteins (A component) and 2 transmembrane proteins (T component).</text>
</comment>
<keyword evidence="5 9" id="KW-1003">Cell membrane</keyword>
<feature type="transmembrane region" description="Helical" evidence="9">
    <location>
        <begin position="70"/>
        <end position="88"/>
    </location>
</feature>
<reference evidence="10 12" key="1">
    <citation type="submission" date="2016-01" db="EMBL/GenBank/DDBJ databases">
        <authorList>
            <person name="Oliw E.H."/>
        </authorList>
    </citation>
    <scope>NUCLEOTIDE SEQUENCE [LARGE SCALE GENOMIC DNA]</scope>
    <source>
        <strain evidence="10 12">KA00635</strain>
    </source>
</reference>
<evidence type="ECO:0000256" key="6">
    <source>
        <dbReference type="ARBA" id="ARBA00022692"/>
    </source>
</evidence>
<comment type="function">
    <text evidence="9">Transmembrane (T) component of an energy-coupling factor (ECF) ABC-transporter complex. Unlike classic ABC transporters this ECF transporter provides the energy necessary to transport a number of different substrates.</text>
</comment>
<dbReference type="GO" id="GO:0005886">
    <property type="term" value="C:plasma membrane"/>
    <property type="evidence" value="ECO:0007669"/>
    <property type="project" value="UniProtKB-SubCell"/>
</dbReference>
<keyword evidence="8 9" id="KW-0472">Membrane</keyword>
<keyword evidence="13" id="KW-1185">Reference proteome</keyword>
<evidence type="ECO:0000256" key="9">
    <source>
        <dbReference type="HAMAP-Rule" id="MF_01461"/>
    </source>
</evidence>
<dbReference type="PANTHER" id="PTHR34857">
    <property type="entry name" value="SLL0384 PROTEIN"/>
    <property type="match status" value="1"/>
</dbReference>
<evidence type="ECO:0000313" key="13">
    <source>
        <dbReference type="Proteomes" id="UP000234775"/>
    </source>
</evidence>
<evidence type="ECO:0000313" key="12">
    <source>
        <dbReference type="Proteomes" id="UP000070422"/>
    </source>
</evidence>
<comment type="similarity">
    <text evidence="2 9">Belongs to the energy-coupling factor EcfT family.</text>
</comment>
<organism evidence="10 12">
    <name type="scientific">Aerococcus christensenii</name>
    <dbReference type="NCBI Taxonomy" id="87541"/>
    <lineage>
        <taxon>Bacteria</taxon>
        <taxon>Bacillati</taxon>
        <taxon>Bacillota</taxon>
        <taxon>Bacilli</taxon>
        <taxon>Lactobacillales</taxon>
        <taxon>Aerococcaceae</taxon>
        <taxon>Aerococcus</taxon>
    </lineage>
</organism>
<keyword evidence="4 9" id="KW-0813">Transport</keyword>
<dbReference type="InterPro" id="IPR051611">
    <property type="entry name" value="ECF_transporter_component"/>
</dbReference>
<dbReference type="EMBL" id="PKGZ01000007">
    <property type="protein sequence ID" value="PKY90932.1"/>
    <property type="molecule type" value="Genomic_DNA"/>
</dbReference>
<evidence type="ECO:0000313" key="11">
    <source>
        <dbReference type="EMBL" id="PKY90932.1"/>
    </source>
</evidence>
<dbReference type="PANTHER" id="PTHR34857:SF2">
    <property type="entry name" value="SLL0384 PROTEIN"/>
    <property type="match status" value="1"/>
</dbReference>
<dbReference type="OrthoDB" id="8075495at2"/>
<dbReference type="HAMAP" id="MF_01461">
    <property type="entry name" value="EcfT"/>
    <property type="match status" value="1"/>
</dbReference>
<evidence type="ECO:0000256" key="4">
    <source>
        <dbReference type="ARBA" id="ARBA00022448"/>
    </source>
</evidence>
<evidence type="ECO:0000313" key="10">
    <source>
        <dbReference type="EMBL" id="KXB35824.1"/>
    </source>
</evidence>
<feature type="transmembrane region" description="Helical" evidence="9">
    <location>
        <begin position="109"/>
        <end position="129"/>
    </location>
</feature>
<evidence type="ECO:0000256" key="2">
    <source>
        <dbReference type="ARBA" id="ARBA00005660"/>
    </source>
</evidence>
<evidence type="ECO:0000256" key="7">
    <source>
        <dbReference type="ARBA" id="ARBA00022989"/>
    </source>
</evidence>
<evidence type="ECO:0000256" key="1">
    <source>
        <dbReference type="ARBA" id="ARBA00004651"/>
    </source>
</evidence>
<accession>A0A133XY41</accession>
<dbReference type="GO" id="GO:0022857">
    <property type="term" value="F:transmembrane transporter activity"/>
    <property type="evidence" value="ECO:0007669"/>
    <property type="project" value="UniProtKB-UniRule"/>
</dbReference>
<keyword evidence="7 9" id="KW-1133">Transmembrane helix</keyword>
<protein>
    <recommendedName>
        <fullName evidence="3 9">Energy-coupling factor transporter transmembrane protein EcfT</fullName>
        <shortName evidence="9">ECF transporter T component EcfT</shortName>
    </recommendedName>
</protein>
<dbReference type="Proteomes" id="UP000234775">
    <property type="component" value="Unassembled WGS sequence"/>
</dbReference>
<dbReference type="InterPro" id="IPR003339">
    <property type="entry name" value="ABC/ECF_trnsptr_transmembrane"/>
</dbReference>